<evidence type="ECO:0000256" key="1">
    <source>
        <dbReference type="ARBA" id="ARBA00004651"/>
    </source>
</evidence>
<feature type="transmembrane region" description="Helical" evidence="8">
    <location>
        <begin position="204"/>
        <end position="223"/>
    </location>
</feature>
<keyword evidence="11" id="KW-1185">Reference proteome</keyword>
<evidence type="ECO:0000313" key="11">
    <source>
        <dbReference type="Proteomes" id="UP000185753"/>
    </source>
</evidence>
<dbReference type="Pfam" id="PF07690">
    <property type="entry name" value="MFS_1"/>
    <property type="match status" value="1"/>
</dbReference>
<evidence type="ECO:0000256" key="4">
    <source>
        <dbReference type="ARBA" id="ARBA00022475"/>
    </source>
</evidence>
<feature type="transmembrane region" description="Helical" evidence="8">
    <location>
        <begin position="275"/>
        <end position="298"/>
    </location>
</feature>
<keyword evidence="5 8" id="KW-0812">Transmembrane</keyword>
<evidence type="ECO:0000256" key="5">
    <source>
        <dbReference type="ARBA" id="ARBA00022692"/>
    </source>
</evidence>
<dbReference type="Proteomes" id="UP000185753">
    <property type="component" value="Unassembled WGS sequence"/>
</dbReference>
<dbReference type="OrthoDB" id="9812221at2"/>
<feature type="transmembrane region" description="Helical" evidence="8">
    <location>
        <begin position="363"/>
        <end position="384"/>
    </location>
</feature>
<dbReference type="SUPFAM" id="SSF103473">
    <property type="entry name" value="MFS general substrate transporter"/>
    <property type="match status" value="1"/>
</dbReference>
<organism evidence="10 11">
    <name type="scientific">Acinetobacter gandensis</name>
    <dbReference type="NCBI Taxonomy" id="1443941"/>
    <lineage>
        <taxon>Bacteria</taxon>
        <taxon>Pseudomonadati</taxon>
        <taxon>Pseudomonadota</taxon>
        <taxon>Gammaproteobacteria</taxon>
        <taxon>Moraxellales</taxon>
        <taxon>Moraxellaceae</taxon>
        <taxon>Acinetobacter</taxon>
    </lineage>
</organism>
<protein>
    <submittedName>
        <fullName evidence="10">Multidrug resistance protein B</fullName>
    </submittedName>
</protein>
<dbReference type="RefSeq" id="WP_067766266.1">
    <property type="nucleotide sequence ID" value="NZ_LZDS01000027.1"/>
</dbReference>
<feature type="transmembrane region" description="Helical" evidence="8">
    <location>
        <begin position="84"/>
        <end position="105"/>
    </location>
</feature>
<dbReference type="NCBIfam" id="TIGR00711">
    <property type="entry name" value="efflux_EmrB"/>
    <property type="match status" value="1"/>
</dbReference>
<reference evidence="11" key="1">
    <citation type="submission" date="2016-06" db="EMBL/GenBank/DDBJ databases">
        <authorList>
            <person name="Radolfova-Krizova L."/>
            <person name="Nemec A."/>
        </authorList>
    </citation>
    <scope>NUCLEOTIDE SEQUENCE [LARGE SCALE GENOMIC DNA]</scope>
    <source>
        <strain evidence="11">ANC 4275</strain>
    </source>
</reference>
<feature type="transmembrane region" description="Helical" evidence="8">
    <location>
        <begin position="170"/>
        <end position="192"/>
    </location>
</feature>
<keyword evidence="4" id="KW-1003">Cell membrane</keyword>
<feature type="transmembrane region" description="Helical" evidence="8">
    <location>
        <begin position="117"/>
        <end position="134"/>
    </location>
</feature>
<dbReference type="PROSITE" id="PS50850">
    <property type="entry name" value="MFS"/>
    <property type="match status" value="1"/>
</dbReference>
<dbReference type="Gene3D" id="1.20.1720.10">
    <property type="entry name" value="Multidrug resistance protein D"/>
    <property type="match status" value="1"/>
</dbReference>
<feature type="transmembrane region" description="Helical" evidence="8">
    <location>
        <begin position="405"/>
        <end position="423"/>
    </location>
</feature>
<dbReference type="GO" id="GO:0005886">
    <property type="term" value="C:plasma membrane"/>
    <property type="evidence" value="ECO:0007669"/>
    <property type="project" value="UniProtKB-SubCell"/>
</dbReference>
<evidence type="ECO:0000256" key="6">
    <source>
        <dbReference type="ARBA" id="ARBA00022989"/>
    </source>
</evidence>
<comment type="subcellular location">
    <subcellularLocation>
        <location evidence="1">Cell membrane</location>
        <topology evidence="1">Multi-pass membrane protein</topology>
    </subcellularLocation>
</comment>
<feature type="transmembrane region" description="Helical" evidence="8">
    <location>
        <begin position="12"/>
        <end position="36"/>
    </location>
</feature>
<evidence type="ECO:0000313" key="10">
    <source>
        <dbReference type="EMBL" id="OBX28055.1"/>
    </source>
</evidence>
<keyword evidence="6 8" id="KW-1133">Transmembrane helix</keyword>
<keyword evidence="7 8" id="KW-0472">Membrane</keyword>
<comment type="caution">
    <text evidence="10">The sequence shown here is derived from an EMBL/GenBank/DDBJ whole genome shotgun (WGS) entry which is preliminary data.</text>
</comment>
<proteinExistence type="inferred from homology"/>
<accession>A0A1A7R720</accession>
<dbReference type="STRING" id="1443941.A9J31_08040"/>
<feature type="transmembrane region" description="Helical" evidence="8">
    <location>
        <begin position="146"/>
        <end position="164"/>
    </location>
</feature>
<name>A0A1A7R720_9GAMM</name>
<dbReference type="InterPro" id="IPR011701">
    <property type="entry name" value="MFS"/>
</dbReference>
<dbReference type="CDD" id="cd17503">
    <property type="entry name" value="MFS_LmrB_MDR_like"/>
    <property type="match status" value="1"/>
</dbReference>
<dbReference type="AlphaFoldDB" id="A0A1A7R720"/>
<feature type="transmembrane region" description="Helical" evidence="8">
    <location>
        <begin position="476"/>
        <end position="495"/>
    </location>
</feature>
<dbReference type="InterPro" id="IPR004638">
    <property type="entry name" value="EmrB-like"/>
</dbReference>
<dbReference type="EMBL" id="LZDS01000027">
    <property type="protein sequence ID" value="OBX28055.1"/>
    <property type="molecule type" value="Genomic_DNA"/>
</dbReference>
<feature type="domain" description="Major facilitator superfamily (MFS) profile" evidence="9">
    <location>
        <begin position="18"/>
        <end position="500"/>
    </location>
</feature>
<dbReference type="PANTHER" id="PTHR42718:SF9">
    <property type="entry name" value="MAJOR FACILITATOR SUPERFAMILY MULTIDRUG TRANSPORTER MFSC"/>
    <property type="match status" value="1"/>
</dbReference>
<dbReference type="InterPro" id="IPR036259">
    <property type="entry name" value="MFS_trans_sf"/>
</dbReference>
<evidence type="ECO:0000259" key="9">
    <source>
        <dbReference type="PROSITE" id="PS50850"/>
    </source>
</evidence>
<dbReference type="InterPro" id="IPR020846">
    <property type="entry name" value="MFS_dom"/>
</dbReference>
<gene>
    <name evidence="10" type="primary">emrB</name>
    <name evidence="10" type="ORF">A9J31_08040</name>
</gene>
<evidence type="ECO:0000256" key="8">
    <source>
        <dbReference type="SAM" id="Phobius"/>
    </source>
</evidence>
<comment type="similarity">
    <text evidence="2">Belongs to the major facilitator superfamily. EmrB family.</text>
</comment>
<dbReference type="Gene3D" id="1.20.1250.20">
    <property type="entry name" value="MFS general substrate transporter like domains"/>
    <property type="match status" value="1"/>
</dbReference>
<feature type="transmembrane region" description="Helical" evidence="8">
    <location>
        <begin position="338"/>
        <end position="357"/>
    </location>
</feature>
<feature type="transmembrane region" description="Helical" evidence="8">
    <location>
        <begin position="56"/>
        <end position="77"/>
    </location>
</feature>
<feature type="transmembrane region" description="Helical" evidence="8">
    <location>
        <begin position="235"/>
        <end position="254"/>
    </location>
</feature>
<keyword evidence="3" id="KW-0813">Transport</keyword>
<dbReference type="GO" id="GO:0022857">
    <property type="term" value="F:transmembrane transporter activity"/>
    <property type="evidence" value="ECO:0007669"/>
    <property type="project" value="InterPro"/>
</dbReference>
<feature type="transmembrane region" description="Helical" evidence="8">
    <location>
        <begin position="310"/>
        <end position="331"/>
    </location>
</feature>
<evidence type="ECO:0000256" key="2">
    <source>
        <dbReference type="ARBA" id="ARBA00008537"/>
    </source>
</evidence>
<sequence length="508" mass="54693">MNQPMQMTDLKGGRLILAALVLALANFMVVLDMTIANVSVPHITGSLAVSASQGTWVITSYAVAEAICVPLTGWLAGRFGSVRVFVISLFGFTLFSILCGLSTSLEMLVFCRIGQGLFGGPIMPLSQTLLMRIFPPEKQSQAMGMWAMTTVVGPILGPILGGTISDNMSWHWIFFINIPVGIGCAIAAMRLLKTAETPTQKLKIDRGGLLLLVLWIGALQLMLDLGHERDWFNSPFIVVLALTAFVGLIVFTIWELTERHPVVNILLFKYRSFTISVLALAFGFGAFFGSIVLIPQWLQINLGYTATWAGYLTATMGVGSLTMSPIVAKLATKYDQRALASFGLSILGGVTLMRAFWTTDADFMALALPQILQGFAVPFFFIPLSNMALASVLPQDMASAAGLMNFLRTMAGAIGASIAVTIWDDHTKVARSEMMSSLHVTEVQNTLVNTGMSSEAALGYISSLVDKEALTLSANHVFLVLAGIFIFAAMIIWLCPRPKAGVGGGHAH</sequence>
<evidence type="ECO:0000256" key="3">
    <source>
        <dbReference type="ARBA" id="ARBA00022448"/>
    </source>
</evidence>
<evidence type="ECO:0000256" key="7">
    <source>
        <dbReference type="ARBA" id="ARBA00023136"/>
    </source>
</evidence>
<dbReference type="PANTHER" id="PTHR42718">
    <property type="entry name" value="MAJOR FACILITATOR SUPERFAMILY MULTIDRUG TRANSPORTER MFSC"/>
    <property type="match status" value="1"/>
</dbReference>